<dbReference type="InterPro" id="IPR029526">
    <property type="entry name" value="PGBD"/>
</dbReference>
<evidence type="ECO:0000313" key="3">
    <source>
        <dbReference type="Proteomes" id="UP001159363"/>
    </source>
</evidence>
<gene>
    <name evidence="2" type="ORF">PR048_023761</name>
</gene>
<dbReference type="PANTHER" id="PTHR47055">
    <property type="entry name" value="DDE_TNP_1_7 DOMAIN-CONTAINING PROTEIN"/>
    <property type="match status" value="1"/>
</dbReference>
<comment type="caution">
    <text evidence="2">The sequence shown here is derived from an EMBL/GenBank/DDBJ whole genome shotgun (WGS) entry which is preliminary data.</text>
</comment>
<dbReference type="PANTHER" id="PTHR47055:SF3">
    <property type="entry name" value="PHORBOL-ESTER_DAG-TYPE DOMAIN-CONTAINING PROTEIN"/>
    <property type="match status" value="1"/>
</dbReference>
<dbReference type="EMBL" id="JARBHB010000009">
    <property type="protein sequence ID" value="KAJ8875858.1"/>
    <property type="molecule type" value="Genomic_DNA"/>
</dbReference>
<accession>A0ABQ9GV28</accession>
<dbReference type="Proteomes" id="UP001159363">
    <property type="component" value="Chromosome 8"/>
</dbReference>
<dbReference type="InterPro" id="IPR052638">
    <property type="entry name" value="PiggyBac_TE-derived"/>
</dbReference>
<name>A0ABQ9GV28_9NEOP</name>
<feature type="domain" description="PiggyBac transposable element-derived protein" evidence="1">
    <location>
        <begin position="4"/>
        <end position="190"/>
    </location>
</feature>
<protein>
    <recommendedName>
        <fullName evidence="1">PiggyBac transposable element-derived protein domain-containing protein</fullName>
    </recommendedName>
</protein>
<organism evidence="2 3">
    <name type="scientific">Dryococelus australis</name>
    <dbReference type="NCBI Taxonomy" id="614101"/>
    <lineage>
        <taxon>Eukaryota</taxon>
        <taxon>Metazoa</taxon>
        <taxon>Ecdysozoa</taxon>
        <taxon>Arthropoda</taxon>
        <taxon>Hexapoda</taxon>
        <taxon>Insecta</taxon>
        <taxon>Pterygota</taxon>
        <taxon>Neoptera</taxon>
        <taxon>Polyneoptera</taxon>
        <taxon>Phasmatodea</taxon>
        <taxon>Verophasmatodea</taxon>
        <taxon>Anareolatae</taxon>
        <taxon>Phasmatidae</taxon>
        <taxon>Eurycanthinae</taxon>
        <taxon>Dryococelus</taxon>
    </lineage>
</organism>
<sequence>MAQNSGYCIAADLYKGENPNGTRPGDQGLGESVVLTFCDSLMKLFPGIQFSFYSEFFFTSIKLISSSEKGMKGTGTTRMNRMGKCPIADKKVMQKLYTEENKGISTVAWRDNNMVYTLSNEHGVQSVQYDNRYSFKEKKSLQVRQPNTIHKYNKLIMGGVDLLDNKISNYIIGIRGKKWYIPIAFWLFDVCD</sequence>
<proteinExistence type="predicted"/>
<keyword evidence="3" id="KW-1185">Reference proteome</keyword>
<reference evidence="2 3" key="1">
    <citation type="submission" date="2023-02" db="EMBL/GenBank/DDBJ databases">
        <title>LHISI_Scaffold_Assembly.</title>
        <authorList>
            <person name="Stuart O.P."/>
            <person name="Cleave R."/>
            <person name="Magrath M.J.L."/>
            <person name="Mikheyev A.S."/>
        </authorList>
    </citation>
    <scope>NUCLEOTIDE SEQUENCE [LARGE SCALE GENOMIC DNA]</scope>
    <source>
        <strain evidence="2">Daus_M_001</strain>
        <tissue evidence="2">Leg muscle</tissue>
    </source>
</reference>
<evidence type="ECO:0000313" key="2">
    <source>
        <dbReference type="EMBL" id="KAJ8875858.1"/>
    </source>
</evidence>
<dbReference type="Pfam" id="PF13843">
    <property type="entry name" value="DDE_Tnp_1_7"/>
    <property type="match status" value="1"/>
</dbReference>
<evidence type="ECO:0000259" key="1">
    <source>
        <dbReference type="Pfam" id="PF13843"/>
    </source>
</evidence>